<accession>A0AAE1HA00</accession>
<gene>
    <name evidence="3" type="ORF">KUF71_026197</name>
</gene>
<organism evidence="3 4">
    <name type="scientific">Frankliniella fusca</name>
    <dbReference type="NCBI Taxonomy" id="407009"/>
    <lineage>
        <taxon>Eukaryota</taxon>
        <taxon>Metazoa</taxon>
        <taxon>Ecdysozoa</taxon>
        <taxon>Arthropoda</taxon>
        <taxon>Hexapoda</taxon>
        <taxon>Insecta</taxon>
        <taxon>Pterygota</taxon>
        <taxon>Neoptera</taxon>
        <taxon>Paraneoptera</taxon>
        <taxon>Thysanoptera</taxon>
        <taxon>Terebrantia</taxon>
        <taxon>Thripoidea</taxon>
        <taxon>Thripidae</taxon>
        <taxon>Frankliniella</taxon>
    </lineage>
</organism>
<keyword evidence="2" id="KW-0472">Membrane</keyword>
<proteinExistence type="predicted"/>
<evidence type="ECO:0000256" key="1">
    <source>
        <dbReference type="SAM" id="MobiDB-lite"/>
    </source>
</evidence>
<evidence type="ECO:0000313" key="4">
    <source>
        <dbReference type="Proteomes" id="UP001219518"/>
    </source>
</evidence>
<reference evidence="3" key="2">
    <citation type="journal article" date="2023" name="BMC Genomics">
        <title>Pest status, molecular evolution, and epigenetic factors derived from the genome assembly of Frankliniella fusca, a thysanopteran phytovirus vector.</title>
        <authorList>
            <person name="Catto M.A."/>
            <person name="Labadie P.E."/>
            <person name="Jacobson A.L."/>
            <person name="Kennedy G.G."/>
            <person name="Srinivasan R."/>
            <person name="Hunt B.G."/>
        </authorList>
    </citation>
    <scope>NUCLEOTIDE SEQUENCE</scope>
    <source>
        <strain evidence="3">PL_HMW_Pooled</strain>
    </source>
</reference>
<keyword evidence="2" id="KW-0812">Transmembrane</keyword>
<protein>
    <submittedName>
        <fullName evidence="3">Metalloprotease</fullName>
    </submittedName>
</protein>
<keyword evidence="3" id="KW-0645">Protease</keyword>
<comment type="caution">
    <text evidence="3">The sequence shown here is derived from an EMBL/GenBank/DDBJ whole genome shotgun (WGS) entry which is preliminary data.</text>
</comment>
<keyword evidence="3" id="KW-0378">Hydrolase</keyword>
<name>A0AAE1HA00_9NEOP</name>
<keyword evidence="2" id="KW-1133">Transmembrane helix</keyword>
<dbReference type="Proteomes" id="UP001219518">
    <property type="component" value="Unassembled WGS sequence"/>
</dbReference>
<reference evidence="3" key="1">
    <citation type="submission" date="2021-07" db="EMBL/GenBank/DDBJ databases">
        <authorList>
            <person name="Catto M.A."/>
            <person name="Jacobson A."/>
            <person name="Kennedy G."/>
            <person name="Labadie P."/>
            <person name="Hunt B.G."/>
            <person name="Srinivasan R."/>
        </authorList>
    </citation>
    <scope>NUCLEOTIDE SEQUENCE</scope>
    <source>
        <strain evidence="3">PL_HMW_Pooled</strain>
        <tissue evidence="3">Head</tissue>
    </source>
</reference>
<keyword evidence="3" id="KW-0482">Metalloprotease</keyword>
<keyword evidence="4" id="KW-1185">Reference proteome</keyword>
<evidence type="ECO:0000313" key="3">
    <source>
        <dbReference type="EMBL" id="KAK3917516.1"/>
    </source>
</evidence>
<feature type="transmembrane region" description="Helical" evidence="2">
    <location>
        <begin position="213"/>
        <end position="233"/>
    </location>
</feature>
<feature type="transmembrane region" description="Helical" evidence="2">
    <location>
        <begin position="281"/>
        <end position="300"/>
    </location>
</feature>
<evidence type="ECO:0000256" key="2">
    <source>
        <dbReference type="SAM" id="Phobius"/>
    </source>
</evidence>
<dbReference type="EMBL" id="JAHWGI010000734">
    <property type="protein sequence ID" value="KAK3917516.1"/>
    <property type="molecule type" value="Genomic_DNA"/>
</dbReference>
<feature type="transmembrane region" description="Helical" evidence="2">
    <location>
        <begin position="168"/>
        <end position="192"/>
    </location>
</feature>
<feature type="region of interest" description="Disordered" evidence="1">
    <location>
        <begin position="89"/>
        <end position="109"/>
    </location>
</feature>
<sequence length="467" mass="51734">MEPATRWRAPAPGRGYGNAALRDRRAIEKKIKREFEELSAAALEARVQREEPLPPLPRVYKSKKVDGLRMLVLGLRLAGLCPVYRENLSSKVSPRPSSPTDSRGADGLPRVVGKAARPITGPFLVRALSLHPFSGCVRDSSPVLRRALAGPQTLITLMELNNPDISTGLINVLSAVAYFASCISALTFAAGARRKFQLLHRLLNWTACSTATAHPNTLTLLLYIGPIFCLYAITDYGTVLDHVSSCVRHDLTPRSFFFFRYNLFSTVHATPRPAAQPETSILLFSAVVSVLERLLLMFLAGRACRCFKAVNKELHQLSSLFRQRARLQYVPDAAAKIAQLRAQHEMVAGFLELATQAYEMQICGILLYDFGTTILTMYQFIVHMVRGYKAPTEQDGAVTNDLAIVMLVNTMYSNVATVCLCNACFWTHREGSTTHYLVHKALSCIRISEEECSQVTLPFPSCQPPSS</sequence>
<dbReference type="GO" id="GO:0008237">
    <property type="term" value="F:metallopeptidase activity"/>
    <property type="evidence" value="ECO:0007669"/>
    <property type="project" value="UniProtKB-KW"/>
</dbReference>
<dbReference type="AlphaFoldDB" id="A0AAE1HA00"/>